<evidence type="ECO:0000313" key="3">
    <source>
        <dbReference type="Proteomes" id="UP001054945"/>
    </source>
</evidence>
<feature type="transmembrane region" description="Helical" evidence="1">
    <location>
        <begin position="7"/>
        <end position="26"/>
    </location>
</feature>
<accession>A0AAV4VPG6</accession>
<sequence>MNIIILMIKVFVILETLMFFIFSGVYCNVEVTYKELEELEAACNPIDRCPKNRTFDNLDIYNCDCDRSCVEFDTCCLESKFRLSDSSNVQRSDMKCRPVYGTGKLEVFMIDTCKKQPHRYQKSVRKQR</sequence>
<dbReference type="Proteomes" id="UP001054945">
    <property type="component" value="Unassembled WGS sequence"/>
</dbReference>
<comment type="caution">
    <text evidence="2">The sequence shown here is derived from an EMBL/GenBank/DDBJ whole genome shotgun (WGS) entry which is preliminary data.</text>
</comment>
<gene>
    <name evidence="2" type="primary">AVEN_102081_1</name>
    <name evidence="2" type="ORF">CEXT_8411</name>
</gene>
<proteinExistence type="predicted"/>
<keyword evidence="1" id="KW-0812">Transmembrane</keyword>
<dbReference type="EMBL" id="BPLR01014913">
    <property type="protein sequence ID" value="GIY72212.1"/>
    <property type="molecule type" value="Genomic_DNA"/>
</dbReference>
<evidence type="ECO:0000256" key="1">
    <source>
        <dbReference type="SAM" id="Phobius"/>
    </source>
</evidence>
<reference evidence="2 3" key="1">
    <citation type="submission" date="2021-06" db="EMBL/GenBank/DDBJ databases">
        <title>Caerostris extrusa draft genome.</title>
        <authorList>
            <person name="Kono N."/>
            <person name="Arakawa K."/>
        </authorList>
    </citation>
    <scope>NUCLEOTIDE SEQUENCE [LARGE SCALE GENOMIC DNA]</scope>
</reference>
<protein>
    <recommendedName>
        <fullName evidence="4">SMB domain-containing protein</fullName>
    </recommendedName>
</protein>
<keyword evidence="3" id="KW-1185">Reference proteome</keyword>
<name>A0AAV4VPG6_CAEEX</name>
<evidence type="ECO:0000313" key="2">
    <source>
        <dbReference type="EMBL" id="GIY72212.1"/>
    </source>
</evidence>
<dbReference type="AlphaFoldDB" id="A0AAV4VPG6"/>
<keyword evidence="1" id="KW-1133">Transmembrane helix</keyword>
<evidence type="ECO:0008006" key="4">
    <source>
        <dbReference type="Google" id="ProtNLM"/>
    </source>
</evidence>
<organism evidence="2 3">
    <name type="scientific">Caerostris extrusa</name>
    <name type="common">Bark spider</name>
    <name type="synonym">Caerostris bankana</name>
    <dbReference type="NCBI Taxonomy" id="172846"/>
    <lineage>
        <taxon>Eukaryota</taxon>
        <taxon>Metazoa</taxon>
        <taxon>Ecdysozoa</taxon>
        <taxon>Arthropoda</taxon>
        <taxon>Chelicerata</taxon>
        <taxon>Arachnida</taxon>
        <taxon>Araneae</taxon>
        <taxon>Araneomorphae</taxon>
        <taxon>Entelegynae</taxon>
        <taxon>Araneoidea</taxon>
        <taxon>Araneidae</taxon>
        <taxon>Caerostris</taxon>
    </lineage>
</organism>
<keyword evidence="1" id="KW-0472">Membrane</keyword>